<dbReference type="PANTHER" id="PTHR15591">
    <property type="entry name" value="RUN AND SH3 DOMAIN CONTAINING"/>
    <property type="match status" value="1"/>
</dbReference>
<evidence type="ECO:0000313" key="1">
    <source>
        <dbReference type="EMBL" id="KAG2466607.1"/>
    </source>
</evidence>
<dbReference type="Gene3D" id="1.20.58.900">
    <property type="match status" value="1"/>
</dbReference>
<proteinExistence type="predicted"/>
<accession>A0A8X7XI78</accession>
<feature type="non-terminal residue" evidence="1">
    <location>
        <position position="1"/>
    </location>
</feature>
<organism evidence="1 2">
    <name type="scientific">Polypterus senegalus</name>
    <name type="common">Senegal bichir</name>
    <dbReference type="NCBI Taxonomy" id="55291"/>
    <lineage>
        <taxon>Eukaryota</taxon>
        <taxon>Metazoa</taxon>
        <taxon>Chordata</taxon>
        <taxon>Craniata</taxon>
        <taxon>Vertebrata</taxon>
        <taxon>Euteleostomi</taxon>
        <taxon>Actinopterygii</taxon>
        <taxon>Polypteriformes</taxon>
        <taxon>Polypteridae</taxon>
        <taxon>Polypterus</taxon>
    </lineage>
</organism>
<protein>
    <submittedName>
        <fullName evidence="1">RUSC2 protein</fullName>
    </submittedName>
</protein>
<gene>
    <name evidence="1" type="primary">Rusc2_1</name>
    <name evidence="1" type="ORF">GTO96_0020701</name>
</gene>
<dbReference type="Proteomes" id="UP000886611">
    <property type="component" value="Unassembled WGS sequence"/>
</dbReference>
<dbReference type="InterPro" id="IPR037213">
    <property type="entry name" value="Run_dom_sf"/>
</dbReference>
<dbReference type="PANTHER" id="PTHR15591:SF14">
    <property type="entry name" value="AP-4 COMPLEX ACCESSORY SUBUNIT RUSC2"/>
    <property type="match status" value="1"/>
</dbReference>
<feature type="non-terminal residue" evidence="1">
    <location>
        <position position="226"/>
    </location>
</feature>
<evidence type="ECO:0000313" key="2">
    <source>
        <dbReference type="Proteomes" id="UP000886611"/>
    </source>
</evidence>
<sequence length="226" mass="25179">MMIILPERQDILCAHPYGPPQIGIRVLLCSRRRLSTTPVPIINRSDPIGSPTALTLLGMELPRAFHHPIHDASQSIKQLQNYYSDLFPDYFSLTEKPPEEFCLSPDAATESISIDIVQKRELVKAMNTAVDLIVAHFGNSRDPSVKAKLGNSSVSPNVGHLILKYLCPAIHAVLSDGLKPFILDVIIGQRRPSTKLLYSLYGKISQYSELTSHTMRFNAFIFGLLK</sequence>
<keyword evidence="2" id="KW-1185">Reference proteome</keyword>
<dbReference type="EMBL" id="JAATIS010001241">
    <property type="protein sequence ID" value="KAG2466607.1"/>
    <property type="molecule type" value="Genomic_DNA"/>
</dbReference>
<dbReference type="AlphaFoldDB" id="A0A8X7XI78"/>
<dbReference type="GO" id="GO:0031410">
    <property type="term" value="C:cytoplasmic vesicle"/>
    <property type="evidence" value="ECO:0007669"/>
    <property type="project" value="TreeGrafter"/>
</dbReference>
<dbReference type="InterPro" id="IPR047343">
    <property type="entry name" value="RUSC1_2"/>
</dbReference>
<name>A0A8X7XI78_POLSE</name>
<comment type="caution">
    <text evidence="1">The sequence shown here is derived from an EMBL/GenBank/DDBJ whole genome shotgun (WGS) entry which is preliminary data.</text>
</comment>
<reference evidence="1 2" key="1">
    <citation type="journal article" date="2021" name="Cell">
        <title>Tracing the genetic footprints of vertebrate landing in non-teleost ray-finned fishes.</title>
        <authorList>
            <person name="Bi X."/>
            <person name="Wang K."/>
            <person name="Yang L."/>
            <person name="Pan H."/>
            <person name="Jiang H."/>
            <person name="Wei Q."/>
            <person name="Fang M."/>
            <person name="Yu H."/>
            <person name="Zhu C."/>
            <person name="Cai Y."/>
            <person name="He Y."/>
            <person name="Gan X."/>
            <person name="Zeng H."/>
            <person name="Yu D."/>
            <person name="Zhu Y."/>
            <person name="Jiang H."/>
            <person name="Qiu Q."/>
            <person name="Yang H."/>
            <person name="Zhang Y.E."/>
            <person name="Wang W."/>
            <person name="Zhu M."/>
            <person name="He S."/>
            <person name="Zhang G."/>
        </authorList>
    </citation>
    <scope>NUCLEOTIDE SEQUENCE [LARGE SCALE GENOMIC DNA]</scope>
    <source>
        <strain evidence="1">Bchr_013</strain>
    </source>
</reference>